<protein>
    <submittedName>
        <fullName evidence="3">Uncharacterized protein</fullName>
    </submittedName>
</protein>
<sequence length="246" mass="27823">MSSRTNIAGRRSQSHLAGPTTRSQSRLAGPIPRSQSRHAGPVPFHNLPDLDYLERTLSQEQAELNTGIHDETIITTPWDEAEVRLQARLERVRAARQRHRERVVRQRQRRDEVSAMALEIVRKENPLLFLSEICRRMGVKMVGVDGRDFNPNDIRDWSEGLSAITASSRHTTPSPPPSPPVRRSKPAALPSLSSDSSDTQIKIEGGEDEAPKDYMLERQLQPAMPVEEDVYDDEDEVDLIQPRGRK</sequence>
<feature type="region of interest" description="Disordered" evidence="2">
    <location>
        <begin position="166"/>
        <end position="246"/>
    </location>
</feature>
<gene>
    <name evidence="3" type="ORF">K490DRAFT_65156</name>
</gene>
<feature type="compositionally biased region" description="Acidic residues" evidence="2">
    <location>
        <begin position="226"/>
        <end position="238"/>
    </location>
</feature>
<comment type="caution">
    <text evidence="3">The sequence shown here is derived from an EMBL/GenBank/DDBJ whole genome shotgun (WGS) entry which is preliminary data.</text>
</comment>
<evidence type="ECO:0000313" key="3">
    <source>
        <dbReference type="EMBL" id="KAF2087878.1"/>
    </source>
</evidence>
<reference evidence="3" key="1">
    <citation type="journal article" date="2020" name="Stud. Mycol.">
        <title>101 Dothideomycetes genomes: a test case for predicting lifestyles and emergence of pathogens.</title>
        <authorList>
            <person name="Haridas S."/>
            <person name="Albert R."/>
            <person name="Binder M."/>
            <person name="Bloem J."/>
            <person name="Labutti K."/>
            <person name="Salamov A."/>
            <person name="Andreopoulos B."/>
            <person name="Baker S."/>
            <person name="Barry K."/>
            <person name="Bills G."/>
            <person name="Bluhm B."/>
            <person name="Cannon C."/>
            <person name="Castanera R."/>
            <person name="Culley D."/>
            <person name="Daum C."/>
            <person name="Ezra D."/>
            <person name="Gonzalez J."/>
            <person name="Henrissat B."/>
            <person name="Kuo A."/>
            <person name="Liang C."/>
            <person name="Lipzen A."/>
            <person name="Lutzoni F."/>
            <person name="Magnuson J."/>
            <person name="Mondo S."/>
            <person name="Nolan M."/>
            <person name="Ohm R."/>
            <person name="Pangilinan J."/>
            <person name="Park H.-J."/>
            <person name="Ramirez L."/>
            <person name="Alfaro M."/>
            <person name="Sun H."/>
            <person name="Tritt A."/>
            <person name="Yoshinaga Y."/>
            <person name="Zwiers L.-H."/>
            <person name="Turgeon B."/>
            <person name="Goodwin S."/>
            <person name="Spatafora J."/>
            <person name="Crous P."/>
            <person name="Grigoriev I."/>
        </authorList>
    </citation>
    <scope>NUCLEOTIDE SEQUENCE</scope>
    <source>
        <strain evidence="3">CBS 121410</strain>
    </source>
</reference>
<dbReference type="EMBL" id="ML978718">
    <property type="protein sequence ID" value="KAF2087878.1"/>
    <property type="molecule type" value="Genomic_DNA"/>
</dbReference>
<feature type="coiled-coil region" evidence="1">
    <location>
        <begin position="82"/>
        <end position="109"/>
    </location>
</feature>
<proteinExistence type="predicted"/>
<evidence type="ECO:0000313" key="4">
    <source>
        <dbReference type="Proteomes" id="UP000799776"/>
    </source>
</evidence>
<dbReference type="AlphaFoldDB" id="A0A9P4HXV6"/>
<name>A0A9P4HXV6_9PEZI</name>
<feature type="compositionally biased region" description="Low complexity" evidence="2">
    <location>
        <begin position="186"/>
        <end position="198"/>
    </location>
</feature>
<dbReference type="Proteomes" id="UP000799776">
    <property type="component" value="Unassembled WGS sequence"/>
</dbReference>
<accession>A0A9P4HXV6</accession>
<evidence type="ECO:0000256" key="2">
    <source>
        <dbReference type="SAM" id="MobiDB-lite"/>
    </source>
</evidence>
<evidence type="ECO:0000256" key="1">
    <source>
        <dbReference type="SAM" id="Coils"/>
    </source>
</evidence>
<feature type="region of interest" description="Disordered" evidence="2">
    <location>
        <begin position="1"/>
        <end position="45"/>
    </location>
</feature>
<organism evidence="3 4">
    <name type="scientific">Saccharata proteae CBS 121410</name>
    <dbReference type="NCBI Taxonomy" id="1314787"/>
    <lineage>
        <taxon>Eukaryota</taxon>
        <taxon>Fungi</taxon>
        <taxon>Dikarya</taxon>
        <taxon>Ascomycota</taxon>
        <taxon>Pezizomycotina</taxon>
        <taxon>Dothideomycetes</taxon>
        <taxon>Dothideomycetes incertae sedis</taxon>
        <taxon>Botryosphaeriales</taxon>
        <taxon>Saccharataceae</taxon>
        <taxon>Saccharata</taxon>
    </lineage>
</organism>
<keyword evidence="4" id="KW-1185">Reference proteome</keyword>
<keyword evidence="1" id="KW-0175">Coiled coil</keyword>